<name>A0A4P8ICF2_9FIRM</name>
<dbReference type="PROSITE" id="PS51099">
    <property type="entry name" value="PTS_EIIB_TYPE_2"/>
    <property type="match status" value="1"/>
</dbReference>
<evidence type="ECO:0000259" key="8">
    <source>
        <dbReference type="PROSITE" id="PS51372"/>
    </source>
</evidence>
<accession>A0A4P8ICF2</accession>
<dbReference type="InterPro" id="IPR013011">
    <property type="entry name" value="PTS_EIIB_2"/>
</dbReference>
<sequence>MRRSKDKFYKKQIFDCLMDGKIVSAGKIAREVGLSEKSVRNKLDGMNEFLLQNNLGEIRRKPRVGIWLEATNEQKGQIQAILGRREKYQVGNYDPEERMTETLKLFFNLRPWQTLTTQKLSEKLYLSVPTMLKVLKECEEWLNQYHIILVNERGKGYRLKSQENEYRVALKNLIMDKSDVEDIRANISYFFPNIDVRAVEKCIIQTENEWKYRFTDDSYYEILIYCCLAYKRKELEIPLVSDYYQEELKILKKYTEYAFTVAIFEKLEEVFHVHFLSEDILFLSIQILCSKFIGISEVEVTLEQVKKYDNKLVEFVDRMLKMIGDVLEVDLTADQKVKESLIVHLRPTIFRLRYGTPQDNALIDFIKEEYKNVFRASWVISILFEESYNLQITEDEIGYIVLYIQAAMERKKHQYNALVITDSNMGHAQLIKERIRKFVPEIGKLVFVSTHDYKTEDYWDYDLIISSKIMKTKDKRVAVIPNILSENGIIRLRNHLDDMNSQLIENENPFSPECCLLFSPELIFTGLNVQTKEECLKIMCEAMQKKGVVKNDFYDTVMERESKTTTTIGNGISLPHGSPTAVNESKVAIAFLEKPVIWDGEQIQIVFLLGFKMNTRDEIHRIQLFYKEYVSLIDTEEKIKMLRNMKSTIEVYKYLIQ</sequence>
<dbReference type="GO" id="GO:0008982">
    <property type="term" value="F:protein-N(PI)-phosphohistidine-sugar phosphotransferase activity"/>
    <property type="evidence" value="ECO:0007669"/>
    <property type="project" value="InterPro"/>
</dbReference>
<dbReference type="Gene3D" id="1.10.1790.10">
    <property type="entry name" value="PRD domain"/>
    <property type="match status" value="2"/>
</dbReference>
<dbReference type="KEGG" id="arf:AR1Y2_0753"/>
<dbReference type="SUPFAM" id="SSF55804">
    <property type="entry name" value="Phoshotransferase/anion transport protein"/>
    <property type="match status" value="1"/>
</dbReference>
<gene>
    <name evidence="9" type="ORF">AR1Y2_0753</name>
</gene>
<protein>
    <recommendedName>
        <fullName evidence="11">PTS system EIIA component</fullName>
    </recommendedName>
</protein>
<proteinExistence type="predicted"/>
<dbReference type="CDD" id="cd05568">
    <property type="entry name" value="PTS_IIB_bgl_like"/>
    <property type="match status" value="1"/>
</dbReference>
<evidence type="ECO:0000256" key="5">
    <source>
        <dbReference type="ARBA" id="ARBA00023163"/>
    </source>
</evidence>
<dbReference type="EMBL" id="CP040058">
    <property type="protein sequence ID" value="QCP34207.1"/>
    <property type="molecule type" value="Genomic_DNA"/>
</dbReference>
<keyword evidence="3" id="KW-0805">Transcription regulation</keyword>
<feature type="domain" description="PTS EIIB type-2" evidence="7">
    <location>
        <begin position="415"/>
        <end position="504"/>
    </location>
</feature>
<keyword evidence="4" id="KW-0010">Activator</keyword>
<reference evidence="9 10" key="1">
    <citation type="submission" date="2019-05" db="EMBL/GenBank/DDBJ databases">
        <title>Complete genome sequencing of Anaerostipes rhamnosivorans.</title>
        <authorList>
            <person name="Bui T.P.N."/>
            <person name="de Vos W.M."/>
        </authorList>
    </citation>
    <scope>NUCLEOTIDE SEQUENCE [LARGE SCALE GENOMIC DNA]</scope>
    <source>
        <strain evidence="9 10">1y2</strain>
    </source>
</reference>
<evidence type="ECO:0000256" key="4">
    <source>
        <dbReference type="ARBA" id="ARBA00023159"/>
    </source>
</evidence>
<evidence type="ECO:0000313" key="9">
    <source>
        <dbReference type="EMBL" id="QCP34207.1"/>
    </source>
</evidence>
<dbReference type="SUPFAM" id="SSF63520">
    <property type="entry name" value="PTS-regulatory domain, PRD"/>
    <property type="match status" value="2"/>
</dbReference>
<dbReference type="InterPro" id="IPR036095">
    <property type="entry name" value="PTS_EIIB-like_sf"/>
</dbReference>
<keyword evidence="5" id="KW-0804">Transcription</keyword>
<feature type="domain" description="PTS EIIA type-2" evidence="6">
    <location>
        <begin position="516"/>
        <end position="657"/>
    </location>
</feature>
<dbReference type="InterPro" id="IPR036634">
    <property type="entry name" value="PRD_sf"/>
</dbReference>
<dbReference type="CDD" id="cd00211">
    <property type="entry name" value="PTS_IIA_fru"/>
    <property type="match status" value="1"/>
</dbReference>
<dbReference type="Gene3D" id="3.40.930.10">
    <property type="entry name" value="Mannitol-specific EII, Chain A"/>
    <property type="match status" value="1"/>
</dbReference>
<dbReference type="InterPro" id="IPR007737">
    <property type="entry name" value="Mga_HTH"/>
</dbReference>
<dbReference type="PANTHER" id="PTHR30185:SF18">
    <property type="entry name" value="TRANSCRIPTIONAL REGULATOR MTLR"/>
    <property type="match status" value="1"/>
</dbReference>
<evidence type="ECO:0000259" key="7">
    <source>
        <dbReference type="PROSITE" id="PS51099"/>
    </source>
</evidence>
<evidence type="ECO:0000313" key="10">
    <source>
        <dbReference type="Proteomes" id="UP000298653"/>
    </source>
</evidence>
<dbReference type="AlphaFoldDB" id="A0A4P8ICF2"/>
<keyword evidence="1" id="KW-0808">Transferase</keyword>
<dbReference type="PROSITE" id="PS51372">
    <property type="entry name" value="PRD_2"/>
    <property type="match status" value="2"/>
</dbReference>
<feature type="domain" description="PRD" evidence="8">
    <location>
        <begin position="307"/>
        <end position="414"/>
    </location>
</feature>
<evidence type="ECO:0000256" key="1">
    <source>
        <dbReference type="ARBA" id="ARBA00022679"/>
    </source>
</evidence>
<evidence type="ECO:0000256" key="3">
    <source>
        <dbReference type="ARBA" id="ARBA00023015"/>
    </source>
</evidence>
<dbReference type="SUPFAM" id="SSF52794">
    <property type="entry name" value="PTS system IIB component-like"/>
    <property type="match status" value="1"/>
</dbReference>
<feature type="domain" description="PRD" evidence="8">
    <location>
        <begin position="190"/>
        <end position="297"/>
    </location>
</feature>
<dbReference type="InterPro" id="IPR011608">
    <property type="entry name" value="PRD"/>
</dbReference>
<keyword evidence="2" id="KW-0677">Repeat</keyword>
<dbReference type="InterPro" id="IPR016152">
    <property type="entry name" value="PTrfase/Anion_transptr"/>
</dbReference>
<dbReference type="Proteomes" id="UP000298653">
    <property type="component" value="Chromosome"/>
</dbReference>
<dbReference type="GO" id="GO:0006355">
    <property type="term" value="P:regulation of DNA-templated transcription"/>
    <property type="evidence" value="ECO:0007669"/>
    <property type="project" value="InterPro"/>
</dbReference>
<dbReference type="Pfam" id="PF05043">
    <property type="entry name" value="Mga"/>
    <property type="match status" value="1"/>
</dbReference>
<dbReference type="PANTHER" id="PTHR30185">
    <property type="entry name" value="CRYPTIC BETA-GLUCOSIDE BGL OPERON ANTITERMINATOR"/>
    <property type="match status" value="1"/>
</dbReference>
<evidence type="ECO:0000259" key="6">
    <source>
        <dbReference type="PROSITE" id="PS51094"/>
    </source>
</evidence>
<organism evidence="9 10">
    <name type="scientific">Anaerostipes rhamnosivorans</name>
    <dbReference type="NCBI Taxonomy" id="1229621"/>
    <lineage>
        <taxon>Bacteria</taxon>
        <taxon>Bacillati</taxon>
        <taxon>Bacillota</taxon>
        <taxon>Clostridia</taxon>
        <taxon>Lachnospirales</taxon>
        <taxon>Lachnospiraceae</taxon>
        <taxon>Anaerostipes</taxon>
    </lineage>
</organism>
<dbReference type="InterPro" id="IPR050661">
    <property type="entry name" value="BglG_antiterminators"/>
</dbReference>
<dbReference type="PROSITE" id="PS51094">
    <property type="entry name" value="PTS_EIIA_TYPE_2"/>
    <property type="match status" value="1"/>
</dbReference>
<dbReference type="RefSeq" id="WP_137327780.1">
    <property type="nucleotide sequence ID" value="NZ_CP040058.1"/>
</dbReference>
<dbReference type="InterPro" id="IPR002178">
    <property type="entry name" value="PTS_EIIA_type-2_dom"/>
</dbReference>
<dbReference type="Pfam" id="PF00874">
    <property type="entry name" value="PRD"/>
    <property type="match status" value="2"/>
</dbReference>
<dbReference type="OrthoDB" id="3175596at2"/>
<evidence type="ECO:0008006" key="11">
    <source>
        <dbReference type="Google" id="ProtNLM"/>
    </source>
</evidence>
<dbReference type="GO" id="GO:0009401">
    <property type="term" value="P:phosphoenolpyruvate-dependent sugar phosphotransferase system"/>
    <property type="evidence" value="ECO:0007669"/>
    <property type="project" value="InterPro"/>
</dbReference>
<evidence type="ECO:0000256" key="2">
    <source>
        <dbReference type="ARBA" id="ARBA00022737"/>
    </source>
</evidence>
<dbReference type="Pfam" id="PF00359">
    <property type="entry name" value="PTS_EIIA_2"/>
    <property type="match status" value="1"/>
</dbReference>
<keyword evidence="10" id="KW-1185">Reference proteome</keyword>